<dbReference type="AlphaFoldDB" id="A0A368RRA0"/>
<name>A0A368RRA0_SETIT</name>
<organism evidence="1">
    <name type="scientific">Setaria italica</name>
    <name type="common">Foxtail millet</name>
    <name type="synonym">Panicum italicum</name>
    <dbReference type="NCBI Taxonomy" id="4555"/>
    <lineage>
        <taxon>Eukaryota</taxon>
        <taxon>Viridiplantae</taxon>
        <taxon>Streptophyta</taxon>
        <taxon>Embryophyta</taxon>
        <taxon>Tracheophyta</taxon>
        <taxon>Spermatophyta</taxon>
        <taxon>Magnoliopsida</taxon>
        <taxon>Liliopsida</taxon>
        <taxon>Poales</taxon>
        <taxon>Poaceae</taxon>
        <taxon>PACMAD clade</taxon>
        <taxon>Panicoideae</taxon>
        <taxon>Panicodae</taxon>
        <taxon>Paniceae</taxon>
        <taxon>Cenchrinae</taxon>
        <taxon>Setaria</taxon>
    </lineage>
</organism>
<dbReference type="EMBL" id="CM003534">
    <property type="protein sequence ID" value="RCV32675.1"/>
    <property type="molecule type" value="Genomic_DNA"/>
</dbReference>
<proteinExistence type="predicted"/>
<reference evidence="1" key="2">
    <citation type="submission" date="2015-07" db="EMBL/GenBank/DDBJ databases">
        <authorList>
            <person name="Noorani M."/>
        </authorList>
    </citation>
    <scope>NUCLEOTIDE SEQUENCE</scope>
    <source>
        <strain evidence="1">Yugu1</strain>
    </source>
</reference>
<protein>
    <submittedName>
        <fullName evidence="1">Uncharacterized protein</fullName>
    </submittedName>
</protein>
<reference evidence="1" key="1">
    <citation type="journal article" date="2012" name="Nat. Biotechnol.">
        <title>Reference genome sequence of the model plant Setaria.</title>
        <authorList>
            <person name="Bennetzen J.L."/>
            <person name="Schmutz J."/>
            <person name="Wang H."/>
            <person name="Percifield R."/>
            <person name="Hawkins J."/>
            <person name="Pontaroli A.C."/>
            <person name="Estep M."/>
            <person name="Feng L."/>
            <person name="Vaughn J.N."/>
            <person name="Grimwood J."/>
            <person name="Jenkins J."/>
            <person name="Barry K."/>
            <person name="Lindquist E."/>
            <person name="Hellsten U."/>
            <person name="Deshpande S."/>
            <person name="Wang X."/>
            <person name="Wu X."/>
            <person name="Mitros T."/>
            <person name="Triplett J."/>
            <person name="Yang X."/>
            <person name="Ye C.Y."/>
            <person name="Mauro-Herrera M."/>
            <person name="Wang L."/>
            <person name="Li P."/>
            <person name="Sharma M."/>
            <person name="Sharma R."/>
            <person name="Ronald P.C."/>
            <person name="Panaud O."/>
            <person name="Kellogg E.A."/>
            <person name="Brutnell T.P."/>
            <person name="Doust A.N."/>
            <person name="Tuskan G.A."/>
            <person name="Rokhsar D."/>
            <person name="Devos K.M."/>
        </authorList>
    </citation>
    <scope>NUCLEOTIDE SEQUENCE [LARGE SCALE GENOMIC DNA]</scope>
    <source>
        <strain evidence="1">Yugu1</strain>
    </source>
</reference>
<evidence type="ECO:0000313" key="1">
    <source>
        <dbReference type="EMBL" id="RCV32675.1"/>
    </source>
</evidence>
<gene>
    <name evidence="1" type="ORF">SETIT_7G022000v2</name>
</gene>
<sequence length="82" mass="9478">MPFKRRQQTHNLTRFQMSLVAKESKGNGAVMFLTRKQKINLTTFQMCLAAEESRGKGAIMFLARKQKMMSITSRRAKVIRTL</sequence>
<accession>A0A368RRA0</accession>